<dbReference type="KEGG" id="vg:16489481"/>
<dbReference type="InterPro" id="IPR017907">
    <property type="entry name" value="Znf_RING_CS"/>
</dbReference>
<keyword evidence="3" id="KW-0862">Zinc</keyword>
<dbReference type="PANTHER" id="PTHR45676:SF159">
    <property type="entry name" value="RING-H2 FINGER PROTEIN ATL51"/>
    <property type="match status" value="1"/>
</dbReference>
<dbReference type="GO" id="GO:0016567">
    <property type="term" value="P:protein ubiquitination"/>
    <property type="evidence" value="ECO:0007669"/>
    <property type="project" value="UniProtKB-UniPathway"/>
</dbReference>
<dbReference type="EMBL" id="KF158713">
    <property type="protein sequence ID" value="AGR56831.1"/>
    <property type="molecule type" value="Genomic_DNA"/>
</dbReference>
<dbReference type="InterPro" id="IPR013083">
    <property type="entry name" value="Znf_RING/FYVE/PHD"/>
</dbReference>
<dbReference type="Pfam" id="PF13639">
    <property type="entry name" value="zf-RING_2"/>
    <property type="match status" value="1"/>
</dbReference>
<dbReference type="Gene3D" id="3.30.40.10">
    <property type="entry name" value="Zinc/RING finger domain, C3HC4 (zinc finger)"/>
    <property type="match status" value="1"/>
</dbReference>
<dbReference type="SMART" id="SM00184">
    <property type="entry name" value="RING"/>
    <property type="match status" value="1"/>
</dbReference>
<reference evidence="6 7" key="1">
    <citation type="journal article" date="2013" name="Virus Genes">
        <title>The genome of a baculovirus isolated from Hemileuca sp. encodes a serpin ortholog.</title>
        <authorList>
            <person name="Rohrmann G.F."/>
            <person name="Erlandson M.A."/>
            <person name="Theilmann D.A."/>
        </authorList>
    </citation>
    <scope>NUCLEOTIDE SEQUENCE [LARGE SCALE GENOMIC DNA]</scope>
</reference>
<dbReference type="RefSeq" id="YP_008378295.1">
    <property type="nucleotide sequence ID" value="NC_021923.1"/>
</dbReference>
<keyword evidence="2 4" id="KW-0863">Zinc-finger</keyword>
<dbReference type="GO" id="GO:0008270">
    <property type="term" value="F:zinc ion binding"/>
    <property type="evidence" value="ECO:0007669"/>
    <property type="project" value="UniProtKB-KW"/>
</dbReference>
<sequence length="150" mass="17406">MSSFYMIDHLHFNGAPLHLVLLDTTNNDNVSNTTNEIVYDIMSTFLISIDGLVPIAEEFIEIEIENTPPKKIPIEVQRKYIRQKLYNKKTSFNDTCCVCLSKFRPKQRLSTITKCKHSFCVQCLKKWINSNKSRQCPLCRTPIFNNETLS</sequence>
<keyword evidence="7" id="KW-1185">Reference proteome</keyword>
<evidence type="ECO:0000256" key="2">
    <source>
        <dbReference type="ARBA" id="ARBA00022771"/>
    </source>
</evidence>
<proteinExistence type="predicted"/>
<dbReference type="PANTHER" id="PTHR45676">
    <property type="entry name" value="RING-H2 FINGER PROTEIN ATL51-RELATED"/>
    <property type="match status" value="1"/>
</dbReference>
<dbReference type="PROSITE" id="PS50089">
    <property type="entry name" value="ZF_RING_2"/>
    <property type="match status" value="1"/>
</dbReference>
<evidence type="ECO:0000256" key="1">
    <source>
        <dbReference type="ARBA" id="ARBA00022723"/>
    </source>
</evidence>
<feature type="domain" description="RING-type" evidence="5">
    <location>
        <begin position="96"/>
        <end position="140"/>
    </location>
</feature>
<evidence type="ECO:0000313" key="7">
    <source>
        <dbReference type="Proteomes" id="UP000203768"/>
    </source>
</evidence>
<name>S5MK43_9ABAC</name>
<dbReference type="PROSITE" id="PS00518">
    <property type="entry name" value="ZF_RING_1"/>
    <property type="match status" value="1"/>
</dbReference>
<organism evidence="6 7">
    <name type="scientific">Hemileuca sp. nucleopolyhedrovirus</name>
    <dbReference type="NCBI Taxonomy" id="1367203"/>
    <lineage>
        <taxon>Viruses</taxon>
        <taxon>Viruses incertae sedis</taxon>
        <taxon>Naldaviricetes</taxon>
        <taxon>Lefavirales</taxon>
        <taxon>Baculoviridae</taxon>
        <taxon>Alphabaculovirus</taxon>
        <taxon>Alphabaculovirus heleucae</taxon>
        <taxon>Hemileuca species nucleopolyhedrovirus</taxon>
    </lineage>
</organism>
<dbReference type="InterPro" id="IPR001841">
    <property type="entry name" value="Znf_RING"/>
</dbReference>
<evidence type="ECO:0000256" key="3">
    <source>
        <dbReference type="ARBA" id="ARBA00022833"/>
    </source>
</evidence>
<dbReference type="GeneID" id="16489481"/>
<keyword evidence="1" id="KW-0479">Metal-binding</keyword>
<dbReference type="Proteomes" id="UP000203768">
    <property type="component" value="Segment"/>
</dbReference>
<dbReference type="SUPFAM" id="SSF57850">
    <property type="entry name" value="RING/U-box"/>
    <property type="match status" value="1"/>
</dbReference>
<evidence type="ECO:0000256" key="4">
    <source>
        <dbReference type="PROSITE-ProRule" id="PRU00175"/>
    </source>
</evidence>
<evidence type="ECO:0000259" key="5">
    <source>
        <dbReference type="PROSITE" id="PS50089"/>
    </source>
</evidence>
<dbReference type="UniPathway" id="UPA00143"/>
<evidence type="ECO:0000313" key="6">
    <source>
        <dbReference type="EMBL" id="AGR56831.1"/>
    </source>
</evidence>
<accession>S5MK43</accession>
<dbReference type="OrthoDB" id="28393at10239"/>
<protein>
    <submittedName>
        <fullName evidence="6">Ring finger protein</fullName>
    </submittedName>
</protein>
<gene>
    <name evidence="6" type="ORF">Hesp079</name>
</gene>